<feature type="transmembrane region" description="Helical" evidence="8">
    <location>
        <begin position="13"/>
        <end position="33"/>
    </location>
</feature>
<feature type="transmembrane region" description="Helical" evidence="8">
    <location>
        <begin position="161"/>
        <end position="190"/>
    </location>
</feature>
<accession>A0A1F7YX04</accession>
<feature type="transmembrane region" description="Helical" evidence="8">
    <location>
        <begin position="289"/>
        <end position="306"/>
    </location>
</feature>
<keyword evidence="3" id="KW-0328">Glycosyltransferase</keyword>
<keyword evidence="7 8" id="KW-0472">Membrane</keyword>
<dbReference type="InterPro" id="IPR050297">
    <property type="entry name" value="LipidA_mod_glycosyltrf_83"/>
</dbReference>
<evidence type="ECO:0000256" key="5">
    <source>
        <dbReference type="ARBA" id="ARBA00022692"/>
    </source>
</evidence>
<evidence type="ECO:0000256" key="4">
    <source>
        <dbReference type="ARBA" id="ARBA00022679"/>
    </source>
</evidence>
<keyword evidence="5 8" id="KW-0812">Transmembrane</keyword>
<feature type="transmembrane region" description="Helical" evidence="8">
    <location>
        <begin position="312"/>
        <end position="331"/>
    </location>
</feature>
<feature type="transmembrane region" description="Helical" evidence="8">
    <location>
        <begin position="110"/>
        <end position="128"/>
    </location>
</feature>
<proteinExistence type="predicted"/>
<dbReference type="AlphaFoldDB" id="A0A1F7YX04"/>
<evidence type="ECO:0000256" key="3">
    <source>
        <dbReference type="ARBA" id="ARBA00022676"/>
    </source>
</evidence>
<comment type="subcellular location">
    <subcellularLocation>
        <location evidence="1">Cell membrane</location>
        <topology evidence="1">Multi-pass membrane protein</topology>
    </subcellularLocation>
</comment>
<sequence>MVKANKILDKIHAPGWVVLILAIIFLFRIPTFLEPYHYGDEMIYLNLGEAARRGMVLYRDIHDNKPPLLYLIAGLAGNLFLFRAILAGWMMATTILFWRLAEALFPKNSLIVKVSTVAFALLTTLPLLEGRIPNAELFMLAPTMAAFLILLTQKLSAKNLFIAGIFFSISTLFKVPAVFDMGAIVFLWLVAIKLRGKNIAKVAVQTAILFAGFAIPILLTIIWYWLQGALTQYLTAAFLQNVGYLSSWRPSDVSEPFLTRNGPLLMRTGVLLSGLLLLYLFRNKLTKKFIFIVGWLLFSLFAATLSERPYPHYLVQLVPTVSLLVGMLAAARSIEQSLAVLPMFLVLIAVVRYQFWYYPSLPYYQRFVAFVSGQISKEEYFTSFDKNAARNYKIAEFLVTSSEKTDPVFVWGDSATIYALSKRLPPVRYVADYHIIDFSSQEEIVTQLHSTKPKFVVVLPDSRPFPLLSGFLQDGYLLIQNIDGVLVWKSTNLPIKR</sequence>
<dbReference type="PANTHER" id="PTHR33908">
    <property type="entry name" value="MANNOSYLTRANSFERASE YKCB-RELATED"/>
    <property type="match status" value="1"/>
</dbReference>
<evidence type="ECO:0000256" key="1">
    <source>
        <dbReference type="ARBA" id="ARBA00004651"/>
    </source>
</evidence>
<dbReference type="EMBL" id="MGGP01000020">
    <property type="protein sequence ID" value="OGM31872.1"/>
    <property type="molecule type" value="Genomic_DNA"/>
</dbReference>
<feature type="transmembrane region" description="Helical" evidence="8">
    <location>
        <begin position="68"/>
        <end position="98"/>
    </location>
</feature>
<evidence type="ECO:0008006" key="11">
    <source>
        <dbReference type="Google" id="ProtNLM"/>
    </source>
</evidence>
<keyword evidence="4" id="KW-0808">Transferase</keyword>
<evidence type="ECO:0000256" key="6">
    <source>
        <dbReference type="ARBA" id="ARBA00022989"/>
    </source>
</evidence>
<name>A0A1F7YX04_9BACT</name>
<keyword evidence="6 8" id="KW-1133">Transmembrane helix</keyword>
<dbReference type="Proteomes" id="UP000178870">
    <property type="component" value="Unassembled WGS sequence"/>
</dbReference>
<feature type="transmembrane region" description="Helical" evidence="8">
    <location>
        <begin position="202"/>
        <end position="226"/>
    </location>
</feature>
<evidence type="ECO:0000313" key="9">
    <source>
        <dbReference type="EMBL" id="OGM31872.1"/>
    </source>
</evidence>
<dbReference type="GO" id="GO:0016763">
    <property type="term" value="F:pentosyltransferase activity"/>
    <property type="evidence" value="ECO:0007669"/>
    <property type="project" value="TreeGrafter"/>
</dbReference>
<feature type="transmembrane region" description="Helical" evidence="8">
    <location>
        <begin position="338"/>
        <end position="358"/>
    </location>
</feature>
<evidence type="ECO:0000313" key="10">
    <source>
        <dbReference type="Proteomes" id="UP000178870"/>
    </source>
</evidence>
<keyword evidence="2" id="KW-1003">Cell membrane</keyword>
<gene>
    <name evidence="9" type="ORF">A2803_01140</name>
</gene>
<dbReference type="GO" id="GO:0009103">
    <property type="term" value="P:lipopolysaccharide biosynthetic process"/>
    <property type="evidence" value="ECO:0007669"/>
    <property type="project" value="UniProtKB-ARBA"/>
</dbReference>
<dbReference type="PANTHER" id="PTHR33908:SF11">
    <property type="entry name" value="MEMBRANE PROTEIN"/>
    <property type="match status" value="1"/>
</dbReference>
<evidence type="ECO:0000256" key="8">
    <source>
        <dbReference type="SAM" id="Phobius"/>
    </source>
</evidence>
<comment type="caution">
    <text evidence="9">The sequence shown here is derived from an EMBL/GenBank/DDBJ whole genome shotgun (WGS) entry which is preliminary data.</text>
</comment>
<evidence type="ECO:0000256" key="2">
    <source>
        <dbReference type="ARBA" id="ARBA00022475"/>
    </source>
</evidence>
<organism evidence="9 10">
    <name type="scientific">Candidatus Woesebacteria bacterium RIFCSPHIGHO2_01_FULL_44_21</name>
    <dbReference type="NCBI Taxonomy" id="1802503"/>
    <lineage>
        <taxon>Bacteria</taxon>
        <taxon>Candidatus Woeseibacteriota</taxon>
    </lineage>
</organism>
<reference evidence="9 10" key="1">
    <citation type="journal article" date="2016" name="Nat. Commun.">
        <title>Thousands of microbial genomes shed light on interconnected biogeochemical processes in an aquifer system.</title>
        <authorList>
            <person name="Anantharaman K."/>
            <person name="Brown C.T."/>
            <person name="Hug L.A."/>
            <person name="Sharon I."/>
            <person name="Castelle C.J."/>
            <person name="Probst A.J."/>
            <person name="Thomas B.C."/>
            <person name="Singh A."/>
            <person name="Wilkins M.J."/>
            <person name="Karaoz U."/>
            <person name="Brodie E.L."/>
            <person name="Williams K.H."/>
            <person name="Hubbard S.S."/>
            <person name="Banfield J.F."/>
        </authorList>
    </citation>
    <scope>NUCLEOTIDE SEQUENCE [LARGE SCALE GENOMIC DNA]</scope>
</reference>
<feature type="transmembrane region" description="Helical" evidence="8">
    <location>
        <begin position="264"/>
        <end position="282"/>
    </location>
</feature>
<protein>
    <recommendedName>
        <fullName evidence="11">Glycosyltransferase RgtA/B/C/D-like domain-containing protein</fullName>
    </recommendedName>
</protein>
<evidence type="ECO:0000256" key="7">
    <source>
        <dbReference type="ARBA" id="ARBA00023136"/>
    </source>
</evidence>
<dbReference type="GO" id="GO:0005886">
    <property type="term" value="C:plasma membrane"/>
    <property type="evidence" value="ECO:0007669"/>
    <property type="project" value="UniProtKB-SubCell"/>
</dbReference>